<protein>
    <submittedName>
        <fullName evidence="4">PhzF family phenazine biosynthesis protein</fullName>
    </submittedName>
</protein>
<proteinExistence type="inferred from homology"/>
<feature type="active site" evidence="3">
    <location>
        <position position="46"/>
    </location>
</feature>
<dbReference type="EMBL" id="SORI01000023">
    <property type="protein sequence ID" value="TDY55411.1"/>
    <property type="molecule type" value="Genomic_DNA"/>
</dbReference>
<dbReference type="Gene3D" id="3.10.310.10">
    <property type="entry name" value="Diaminopimelate Epimerase, Chain A, domain 1"/>
    <property type="match status" value="2"/>
</dbReference>
<gene>
    <name evidence="4" type="ORF">C8D99_12315</name>
</gene>
<keyword evidence="5" id="KW-1185">Reference proteome</keyword>
<reference evidence="4 5" key="1">
    <citation type="submission" date="2019-03" db="EMBL/GenBank/DDBJ databases">
        <title>Genomic Encyclopedia of Type Strains, Phase IV (KMG-IV): sequencing the most valuable type-strain genomes for metagenomic binning, comparative biology and taxonomic classification.</title>
        <authorList>
            <person name="Goeker M."/>
        </authorList>
    </citation>
    <scope>NUCLEOTIDE SEQUENCE [LARGE SCALE GENOMIC DNA]</scope>
    <source>
        <strain evidence="4 5">DSM 25964</strain>
    </source>
</reference>
<keyword evidence="2" id="KW-0413">Isomerase</keyword>
<dbReference type="PIRSF" id="PIRSF016184">
    <property type="entry name" value="PhzC_PhzF"/>
    <property type="match status" value="1"/>
</dbReference>
<dbReference type="Pfam" id="PF02567">
    <property type="entry name" value="PhzC-PhzF"/>
    <property type="match status" value="1"/>
</dbReference>
<accession>A0A4R8M523</accession>
<dbReference type="PANTHER" id="PTHR13774:SF17">
    <property type="entry name" value="PHENAZINE BIOSYNTHESIS-LIKE DOMAIN-CONTAINING PROTEIN"/>
    <property type="match status" value="1"/>
</dbReference>
<dbReference type="Proteomes" id="UP000295066">
    <property type="component" value="Unassembled WGS sequence"/>
</dbReference>
<evidence type="ECO:0000256" key="3">
    <source>
        <dbReference type="PIRSR" id="PIRSR016184-1"/>
    </source>
</evidence>
<dbReference type="AlphaFoldDB" id="A0A4R8M523"/>
<dbReference type="GO" id="GO:0016853">
    <property type="term" value="F:isomerase activity"/>
    <property type="evidence" value="ECO:0007669"/>
    <property type="project" value="UniProtKB-KW"/>
</dbReference>
<evidence type="ECO:0000313" key="5">
    <source>
        <dbReference type="Proteomes" id="UP000295066"/>
    </source>
</evidence>
<evidence type="ECO:0000256" key="1">
    <source>
        <dbReference type="ARBA" id="ARBA00008270"/>
    </source>
</evidence>
<evidence type="ECO:0000313" key="4">
    <source>
        <dbReference type="EMBL" id="TDY55411.1"/>
    </source>
</evidence>
<dbReference type="SUPFAM" id="SSF54506">
    <property type="entry name" value="Diaminopimelate epimerase-like"/>
    <property type="match status" value="1"/>
</dbReference>
<organism evidence="4 5">
    <name type="scientific">Aminivibrio pyruvatiphilus</name>
    <dbReference type="NCBI Taxonomy" id="1005740"/>
    <lineage>
        <taxon>Bacteria</taxon>
        <taxon>Thermotogati</taxon>
        <taxon>Synergistota</taxon>
        <taxon>Synergistia</taxon>
        <taxon>Synergistales</taxon>
        <taxon>Aminobacteriaceae</taxon>
        <taxon>Aminivibrio</taxon>
    </lineage>
</organism>
<dbReference type="GO" id="GO:0005737">
    <property type="term" value="C:cytoplasm"/>
    <property type="evidence" value="ECO:0007669"/>
    <property type="project" value="TreeGrafter"/>
</dbReference>
<dbReference type="PANTHER" id="PTHR13774">
    <property type="entry name" value="PHENAZINE BIOSYNTHESIS PROTEIN"/>
    <property type="match status" value="1"/>
</dbReference>
<comment type="similarity">
    <text evidence="1">Belongs to the PhzF family.</text>
</comment>
<evidence type="ECO:0000256" key="2">
    <source>
        <dbReference type="ARBA" id="ARBA00023235"/>
    </source>
</evidence>
<dbReference type="RefSeq" id="WP_133958942.1">
    <property type="nucleotide sequence ID" value="NZ_SORI01000023.1"/>
</dbReference>
<sequence length="266" mass="29128">MELETYIVNAFADAPGRGNRAGVVVSPEHPPEDVMQLVAADIGASETAFVAPEERAWNIRWFSPLKEMSLCGHATLAASRVLFGKEPWSDSLVFRYAGGALPVRRHADDSIGMDFPLDDYLRCPPEAAFEDFFGPLRVTDCICGLRTKKVVLVTGEGTDLAAISPNFTRMAEYRGLCSSGIAVTKASTVYDFESRYFNPWAGVNEDPVTGSVHTVLARYWSERLNKKTLAAFQNSGRPGELLLTVGGDTVEIQGRARIVLQGTFFL</sequence>
<dbReference type="InterPro" id="IPR003719">
    <property type="entry name" value="Phenazine_PhzF-like"/>
</dbReference>
<dbReference type="NCBIfam" id="TIGR00654">
    <property type="entry name" value="PhzF_family"/>
    <property type="match status" value="1"/>
</dbReference>
<name>A0A4R8M523_9BACT</name>
<comment type="caution">
    <text evidence="4">The sequence shown here is derived from an EMBL/GenBank/DDBJ whole genome shotgun (WGS) entry which is preliminary data.</text>
</comment>
<dbReference type="OrthoDB" id="9788221at2"/>